<keyword evidence="1" id="KW-0472">Membrane</keyword>
<protein>
    <submittedName>
        <fullName evidence="3">DUF2892 domain-containing protein</fullName>
    </submittedName>
</protein>
<dbReference type="Proteomes" id="UP001171945">
    <property type="component" value="Unassembled WGS sequence"/>
</dbReference>
<evidence type="ECO:0000259" key="2">
    <source>
        <dbReference type="Pfam" id="PF11127"/>
    </source>
</evidence>
<keyword evidence="1" id="KW-0812">Transmembrane</keyword>
<reference evidence="3" key="1">
    <citation type="submission" date="2023-06" db="EMBL/GenBank/DDBJ databases">
        <title>Uncultivated large filamentous bacteria from sulfidic sediments reveal new species and different genomic features in energy metabolism and defense.</title>
        <authorList>
            <person name="Fonseca A."/>
        </authorList>
    </citation>
    <scope>NUCLEOTIDE SEQUENCE</scope>
    <source>
        <strain evidence="3">HSG4</strain>
    </source>
</reference>
<evidence type="ECO:0000256" key="1">
    <source>
        <dbReference type="SAM" id="Phobius"/>
    </source>
</evidence>
<keyword evidence="1" id="KW-1133">Transmembrane helix</keyword>
<feature type="domain" description="Inner membrane protein YgaP-like transmembrane" evidence="2">
    <location>
        <begin position="1"/>
        <end position="60"/>
    </location>
</feature>
<accession>A0ABT7VRV2</accession>
<dbReference type="Pfam" id="PF11127">
    <property type="entry name" value="YgaP-like_TM"/>
    <property type="match status" value="1"/>
</dbReference>
<organism evidence="3 4">
    <name type="scientific">Candidatus Marithioploca araucensis</name>
    <dbReference type="NCBI Taxonomy" id="70273"/>
    <lineage>
        <taxon>Bacteria</taxon>
        <taxon>Pseudomonadati</taxon>
        <taxon>Pseudomonadota</taxon>
        <taxon>Gammaproteobacteria</taxon>
        <taxon>Thiotrichales</taxon>
        <taxon>Thiotrichaceae</taxon>
        <taxon>Candidatus Marithioploca</taxon>
    </lineage>
</organism>
<proteinExistence type="predicted"/>
<dbReference type="InterPro" id="IPR021309">
    <property type="entry name" value="YgaP-like_TM"/>
</dbReference>
<comment type="caution">
    <text evidence="3">The sequence shown here is derived from an EMBL/GenBank/DDBJ whole genome shotgun (WGS) entry which is preliminary data.</text>
</comment>
<evidence type="ECO:0000313" key="4">
    <source>
        <dbReference type="Proteomes" id="UP001171945"/>
    </source>
</evidence>
<dbReference type="EMBL" id="JAUCGM010000001">
    <property type="protein sequence ID" value="MDM8561748.1"/>
    <property type="molecule type" value="Genomic_DNA"/>
</dbReference>
<keyword evidence="4" id="KW-1185">Reference proteome</keyword>
<name>A0ABT7VRV2_9GAMM</name>
<sequence length="68" mass="7296">MKANIGIVDKALRAIIGLAIITAGFYFQTWWGAIGVIPLLTAMIGYCPAYSIIGFSSCAVKTEEPETK</sequence>
<feature type="transmembrane region" description="Helical" evidence="1">
    <location>
        <begin position="12"/>
        <end position="31"/>
    </location>
</feature>
<feature type="transmembrane region" description="Helical" evidence="1">
    <location>
        <begin position="37"/>
        <end position="60"/>
    </location>
</feature>
<evidence type="ECO:0000313" key="3">
    <source>
        <dbReference type="EMBL" id="MDM8561748.1"/>
    </source>
</evidence>
<gene>
    <name evidence="3" type="ORF">QUF54_00160</name>
</gene>